<comment type="caution">
    <text evidence="1">The sequence shown here is derived from an EMBL/GenBank/DDBJ whole genome shotgun (WGS) entry which is preliminary data.</text>
</comment>
<dbReference type="RefSeq" id="WP_254087556.1">
    <property type="nucleotide sequence ID" value="NZ_JAHESE010000046.1"/>
</dbReference>
<gene>
    <name evidence="1" type="ORF">KK062_27350</name>
</gene>
<dbReference type="PANTHER" id="PTHR12993:SF11">
    <property type="entry name" value="N-ACETYLGLUCOSAMINYL-PHOSPHATIDYLINOSITOL DE-N-ACETYLASE"/>
    <property type="match status" value="1"/>
</dbReference>
<dbReference type="SUPFAM" id="SSF102588">
    <property type="entry name" value="LmbE-like"/>
    <property type="match status" value="1"/>
</dbReference>
<dbReference type="InterPro" id="IPR006311">
    <property type="entry name" value="TAT_signal"/>
</dbReference>
<dbReference type="PROSITE" id="PS51318">
    <property type="entry name" value="TAT"/>
    <property type="match status" value="1"/>
</dbReference>
<dbReference type="InterPro" id="IPR003737">
    <property type="entry name" value="GlcNAc_PI_deacetylase-related"/>
</dbReference>
<dbReference type="Gene3D" id="3.40.50.10320">
    <property type="entry name" value="LmbE-like"/>
    <property type="match status" value="1"/>
</dbReference>
<protein>
    <submittedName>
        <fullName evidence="1">PIG-L family deacetylase</fullName>
    </submittedName>
</protein>
<reference evidence="1 2" key="1">
    <citation type="submission" date="2021-05" db="EMBL/GenBank/DDBJ databases">
        <title>A Polyphasic approach of four new species of the genus Ohtaekwangia: Ohtaekwangia histidinii sp. nov., Ohtaekwangia cretensis sp. nov., Ohtaekwangia indiensis sp. nov., Ohtaekwangia reichenbachii sp. nov. from diverse environment.</title>
        <authorList>
            <person name="Octaviana S."/>
        </authorList>
    </citation>
    <scope>NUCLEOTIDE SEQUENCE [LARGE SCALE GENOMIC DNA]</scope>
    <source>
        <strain evidence="1 2">PWU5</strain>
    </source>
</reference>
<evidence type="ECO:0000313" key="1">
    <source>
        <dbReference type="EMBL" id="MBT1711989.1"/>
    </source>
</evidence>
<dbReference type="GO" id="GO:0016811">
    <property type="term" value="F:hydrolase activity, acting on carbon-nitrogen (but not peptide) bonds, in linear amides"/>
    <property type="evidence" value="ECO:0007669"/>
    <property type="project" value="TreeGrafter"/>
</dbReference>
<proteinExistence type="predicted"/>
<accession>A0AAP2GTA6</accession>
<dbReference type="PANTHER" id="PTHR12993">
    <property type="entry name" value="N-ACETYLGLUCOSAMINYL-PHOSPHATIDYLINOSITOL DE-N-ACETYLASE-RELATED"/>
    <property type="match status" value="1"/>
</dbReference>
<dbReference type="AlphaFoldDB" id="A0AAP2GTA6"/>
<dbReference type="EMBL" id="JAHESE010000046">
    <property type="protein sequence ID" value="MBT1711989.1"/>
    <property type="molecule type" value="Genomic_DNA"/>
</dbReference>
<sequence length="260" mass="28823">MDKTSNGRRKFMKSSLAGVGLLSLPQLVYGSAEQSGKKKIVVVGGHPDDPECGTGGTVPLLIKAGHEVTLLYFTNGDEGIEDKTHEEAAAIRKKECEAACKILGAKPLFFNQIDGESVINNLEMARFQKLLWAEKPHVVFCHWPIDSHKDHQLSSVLTMQAWMEAPVPFALYFYEVCMGYQSFLFHPTDYVDISETQALKWKALACHASQKIIGADGKYTQMMHDCGHPSMEDFRGKELGVQAAEAFIRMTGRGMGKLIL</sequence>
<keyword evidence="2" id="KW-1185">Reference proteome</keyword>
<organism evidence="1 2">
    <name type="scientific">Dawidia cretensis</name>
    <dbReference type="NCBI Taxonomy" id="2782350"/>
    <lineage>
        <taxon>Bacteria</taxon>
        <taxon>Pseudomonadati</taxon>
        <taxon>Bacteroidota</taxon>
        <taxon>Cytophagia</taxon>
        <taxon>Cytophagales</taxon>
        <taxon>Chryseotaleaceae</taxon>
        <taxon>Dawidia</taxon>
    </lineage>
</organism>
<evidence type="ECO:0000313" key="2">
    <source>
        <dbReference type="Proteomes" id="UP001319080"/>
    </source>
</evidence>
<dbReference type="InterPro" id="IPR024078">
    <property type="entry name" value="LmbE-like_dom_sf"/>
</dbReference>
<name>A0AAP2GTA6_9BACT</name>
<dbReference type="Pfam" id="PF02585">
    <property type="entry name" value="PIG-L"/>
    <property type="match status" value="1"/>
</dbReference>
<dbReference type="Proteomes" id="UP001319080">
    <property type="component" value="Unassembled WGS sequence"/>
</dbReference>